<name>X1U9S4_9ZZZZ</name>
<dbReference type="EMBL" id="BARW01020175">
    <property type="protein sequence ID" value="GAI89069.1"/>
    <property type="molecule type" value="Genomic_DNA"/>
</dbReference>
<dbReference type="Gene3D" id="3.40.50.300">
    <property type="entry name" value="P-loop containing nucleotide triphosphate hydrolases"/>
    <property type="match status" value="1"/>
</dbReference>
<dbReference type="AlphaFoldDB" id="X1U9S4"/>
<reference evidence="1" key="1">
    <citation type="journal article" date="2014" name="Front. Microbiol.">
        <title>High frequency of phylogenetically diverse reductive dehalogenase-homologous genes in deep subseafloor sedimentary metagenomes.</title>
        <authorList>
            <person name="Kawai M."/>
            <person name="Futagami T."/>
            <person name="Toyoda A."/>
            <person name="Takaki Y."/>
            <person name="Nishi S."/>
            <person name="Hori S."/>
            <person name="Arai W."/>
            <person name="Tsubouchi T."/>
            <person name="Morono Y."/>
            <person name="Uchiyama I."/>
            <person name="Ito T."/>
            <person name="Fujiyama A."/>
            <person name="Inagaki F."/>
            <person name="Takami H."/>
        </authorList>
    </citation>
    <scope>NUCLEOTIDE SEQUENCE</scope>
    <source>
        <strain evidence="1">Expedition CK06-06</strain>
    </source>
</reference>
<proteinExistence type="predicted"/>
<organism evidence="1">
    <name type="scientific">marine sediment metagenome</name>
    <dbReference type="NCBI Taxonomy" id="412755"/>
    <lineage>
        <taxon>unclassified sequences</taxon>
        <taxon>metagenomes</taxon>
        <taxon>ecological metagenomes</taxon>
    </lineage>
</organism>
<feature type="non-terminal residue" evidence="1">
    <location>
        <position position="66"/>
    </location>
</feature>
<dbReference type="InterPro" id="IPR027417">
    <property type="entry name" value="P-loop_NTPase"/>
</dbReference>
<evidence type="ECO:0000313" key="1">
    <source>
        <dbReference type="EMBL" id="GAI89069.1"/>
    </source>
</evidence>
<gene>
    <name evidence="1" type="ORF">S12H4_34139</name>
</gene>
<protein>
    <recommendedName>
        <fullName evidence="2">DNA polymerase III delta N-terminal domain-containing protein</fullName>
    </recommendedName>
</protein>
<sequence length="66" mass="7512">MGNLAPENVLLDLRKGALAPFYLFYGPEDFWLEITLDSIKKDLISESIKEFNSEMLYGGEISPEEI</sequence>
<comment type="caution">
    <text evidence="1">The sequence shown here is derived from an EMBL/GenBank/DDBJ whole genome shotgun (WGS) entry which is preliminary data.</text>
</comment>
<evidence type="ECO:0008006" key="2">
    <source>
        <dbReference type="Google" id="ProtNLM"/>
    </source>
</evidence>
<accession>X1U9S4</accession>